<evidence type="ECO:0000256" key="4">
    <source>
        <dbReference type="ARBA" id="ARBA00022692"/>
    </source>
</evidence>
<dbReference type="STRING" id="133412.A0A1R1XGX3"/>
<evidence type="ECO:0000256" key="5">
    <source>
        <dbReference type="ARBA" id="ARBA00022989"/>
    </source>
</evidence>
<evidence type="ECO:0000256" key="6">
    <source>
        <dbReference type="ARBA" id="ARBA00023136"/>
    </source>
</evidence>
<evidence type="ECO:0000313" key="7">
    <source>
        <dbReference type="EMBL" id="OMJ13885.1"/>
    </source>
</evidence>
<comment type="subcellular location">
    <subcellularLocation>
        <location evidence="1">Membrane</location>
        <topology evidence="1">Multi-pass membrane protein</topology>
    </subcellularLocation>
</comment>
<dbReference type="PANTHER" id="PTHR12726">
    <property type="entry name" value="CERAMIDE GLUCOSYLTRANSFERASE"/>
    <property type="match status" value="1"/>
</dbReference>
<dbReference type="PANTHER" id="PTHR12726:SF0">
    <property type="entry name" value="CERAMIDE GLUCOSYLTRANSFERASE"/>
    <property type="match status" value="1"/>
</dbReference>
<evidence type="ECO:0000313" key="8">
    <source>
        <dbReference type="Proteomes" id="UP000187283"/>
    </source>
</evidence>
<reference evidence="7 8" key="1">
    <citation type="submission" date="2017-01" db="EMBL/GenBank/DDBJ databases">
        <authorList>
            <person name="Mah S.A."/>
            <person name="Swanson W.J."/>
            <person name="Moy G.W."/>
            <person name="Vacquier V.D."/>
        </authorList>
    </citation>
    <scope>NUCLEOTIDE SEQUENCE [LARGE SCALE GENOMIC DNA]</scope>
    <source>
        <strain evidence="7 8">GSMNP</strain>
    </source>
</reference>
<organism evidence="7 8">
    <name type="scientific">Smittium culicis</name>
    <dbReference type="NCBI Taxonomy" id="133412"/>
    <lineage>
        <taxon>Eukaryota</taxon>
        <taxon>Fungi</taxon>
        <taxon>Fungi incertae sedis</taxon>
        <taxon>Zoopagomycota</taxon>
        <taxon>Kickxellomycotina</taxon>
        <taxon>Harpellomycetes</taxon>
        <taxon>Harpellales</taxon>
        <taxon>Legeriomycetaceae</taxon>
        <taxon>Smittium</taxon>
    </lineage>
</organism>
<evidence type="ECO:0000256" key="2">
    <source>
        <dbReference type="ARBA" id="ARBA00022676"/>
    </source>
</evidence>
<dbReference type="EMBL" id="LSSN01003288">
    <property type="protein sequence ID" value="OMJ13885.1"/>
    <property type="molecule type" value="Genomic_DNA"/>
</dbReference>
<gene>
    <name evidence="7" type="ORF">AYI70_g8235</name>
</gene>
<feature type="non-terminal residue" evidence="7">
    <location>
        <position position="95"/>
    </location>
</feature>
<accession>A0A1R1XGX3</accession>
<comment type="caution">
    <text evidence="7">The sequence shown here is derived from an EMBL/GenBank/DDBJ whole genome shotgun (WGS) entry which is preliminary data.</text>
</comment>
<proteinExistence type="predicted"/>
<dbReference type="GO" id="GO:0016020">
    <property type="term" value="C:membrane"/>
    <property type="evidence" value="ECO:0007669"/>
    <property type="project" value="UniProtKB-SubCell"/>
</dbReference>
<dbReference type="GO" id="GO:0008120">
    <property type="term" value="F:ceramide glucosyltransferase activity"/>
    <property type="evidence" value="ECO:0007669"/>
    <property type="project" value="TreeGrafter"/>
</dbReference>
<keyword evidence="6" id="KW-0472">Membrane</keyword>
<dbReference type="InterPro" id="IPR025993">
    <property type="entry name" value="Ceramide_glucosylTrfase"/>
</dbReference>
<dbReference type="AlphaFoldDB" id="A0A1R1XGX3"/>
<evidence type="ECO:0000256" key="1">
    <source>
        <dbReference type="ARBA" id="ARBA00004141"/>
    </source>
</evidence>
<dbReference type="GO" id="GO:0006679">
    <property type="term" value="P:glucosylceramide biosynthetic process"/>
    <property type="evidence" value="ECO:0007669"/>
    <property type="project" value="TreeGrafter"/>
</dbReference>
<keyword evidence="5" id="KW-1133">Transmembrane helix</keyword>
<name>A0A1R1XGX3_9FUNG</name>
<keyword evidence="3 7" id="KW-0808">Transferase</keyword>
<keyword evidence="2" id="KW-0328">Glycosyltransferase</keyword>
<dbReference type="OrthoDB" id="1483400at2759"/>
<keyword evidence="4" id="KW-0812">Transmembrane</keyword>
<sequence>MTIIRKKNDSLPLRLDSHLDHLSVSGVTIIRPLRGLEDSLEKSLTSSFIQSFSPIQILFVVEDEKDPSILVANSVSSKFPNIDSSVIIGTFSPPL</sequence>
<evidence type="ECO:0000256" key="3">
    <source>
        <dbReference type="ARBA" id="ARBA00022679"/>
    </source>
</evidence>
<dbReference type="Proteomes" id="UP000187283">
    <property type="component" value="Unassembled WGS sequence"/>
</dbReference>
<protein>
    <submittedName>
        <fullName evidence="7">Ceramide glucosyltransferase</fullName>
    </submittedName>
</protein>
<keyword evidence="8" id="KW-1185">Reference proteome</keyword>